<dbReference type="GO" id="GO:0030694">
    <property type="term" value="C:bacterial-type flagellum basal body, rod"/>
    <property type="evidence" value="ECO:0007669"/>
    <property type="project" value="UniProtKB-UniRule"/>
</dbReference>
<protein>
    <recommendedName>
        <fullName evidence="5 6">Flagellar basal-body rod protein FlgF</fullName>
    </recommendedName>
</protein>
<dbReference type="InterPro" id="IPR037925">
    <property type="entry name" value="FlgE/F/G-like"/>
</dbReference>
<dbReference type="PROSITE" id="PS00588">
    <property type="entry name" value="FLAGELLA_BB_ROD"/>
    <property type="match status" value="1"/>
</dbReference>
<dbReference type="NCBIfam" id="TIGR03506">
    <property type="entry name" value="FlgEFG_subfam"/>
    <property type="match status" value="1"/>
</dbReference>
<dbReference type="EMBL" id="FOHV01000003">
    <property type="protein sequence ID" value="SES80302.1"/>
    <property type="molecule type" value="Genomic_DNA"/>
</dbReference>
<evidence type="ECO:0000256" key="5">
    <source>
        <dbReference type="ARBA" id="ARBA00040228"/>
    </source>
</evidence>
<evidence type="ECO:0000259" key="9">
    <source>
        <dbReference type="Pfam" id="PF22692"/>
    </source>
</evidence>
<evidence type="ECO:0000256" key="4">
    <source>
        <dbReference type="ARBA" id="ARBA00038560"/>
    </source>
</evidence>
<dbReference type="RefSeq" id="WP_093317644.1">
    <property type="nucleotide sequence ID" value="NZ_FOHV01000003.1"/>
</dbReference>
<sequence length="249" mass="26523">MDRAIYTAMGGAKQSMEMQAITANNLSNISTPGFKAQLAALRHVPVIGESIDTRTLVTATTPGFDGTAGVFNYTGNALDVAVEEDGYLAVQTPSGEAYTRNGRIVINENNQLMINDNLVLGDGGPIEVPPNAQLSIAADGTISSLDAGGSPNTIAPIGVLKKVQATNDQMVRSDDGLFRPNPNSGLGNVLPNNAEVRMFSGVLEMSNVKATDAMVEMINHQRRFELQMKVITSVNENEQRANQLLNFTG</sequence>
<dbReference type="SUPFAM" id="SSF117143">
    <property type="entry name" value="Flagellar hook protein flgE"/>
    <property type="match status" value="1"/>
</dbReference>
<keyword evidence="10" id="KW-0966">Cell projection</keyword>
<evidence type="ECO:0000256" key="6">
    <source>
        <dbReference type="RuleBase" id="RU362116"/>
    </source>
</evidence>
<dbReference type="AlphaFoldDB" id="A0A1H9ZFJ2"/>
<reference evidence="11" key="1">
    <citation type="submission" date="2016-10" db="EMBL/GenBank/DDBJ databases">
        <authorList>
            <person name="Varghese N."/>
            <person name="Submissions S."/>
        </authorList>
    </citation>
    <scope>NUCLEOTIDE SEQUENCE [LARGE SCALE GENOMIC DNA]</scope>
    <source>
        <strain evidence="11">DSM 18579</strain>
    </source>
</reference>
<dbReference type="InterPro" id="IPR001444">
    <property type="entry name" value="Flag_bb_rod_N"/>
</dbReference>
<name>A0A1H9ZFJ2_9GAMM</name>
<proteinExistence type="inferred from homology"/>
<dbReference type="NCBIfam" id="NF009280">
    <property type="entry name" value="PRK12640.1"/>
    <property type="match status" value="1"/>
</dbReference>
<dbReference type="Proteomes" id="UP000242642">
    <property type="component" value="Unassembled WGS sequence"/>
</dbReference>
<dbReference type="InterPro" id="IPR010930">
    <property type="entry name" value="Flg_bb/hook_C_dom"/>
</dbReference>
<evidence type="ECO:0000256" key="1">
    <source>
        <dbReference type="ARBA" id="ARBA00004117"/>
    </source>
</evidence>
<comment type="subunit">
    <text evidence="4 6">The basal body constitutes a major portion of the flagellar organelle and consists of five rings (E,L,P,S, and M) mounted on a central rod. The rod consists of about 26 subunits of FlgG in the distal portion, and FlgB, FlgC and FlgF are thought to build up the proximal portion of the rod with about 6 subunits each.</text>
</comment>
<dbReference type="Pfam" id="PF00460">
    <property type="entry name" value="Flg_bb_rod"/>
    <property type="match status" value="1"/>
</dbReference>
<dbReference type="STRING" id="1123402.SAMN02583745_00566"/>
<keyword evidence="3 6" id="KW-0975">Bacterial flagellum</keyword>
<dbReference type="PANTHER" id="PTHR30435:SF18">
    <property type="entry name" value="FLAGELLAR BASAL-BODY ROD PROTEIN FLGF"/>
    <property type="match status" value="1"/>
</dbReference>
<evidence type="ECO:0000313" key="10">
    <source>
        <dbReference type="EMBL" id="SES80302.1"/>
    </source>
</evidence>
<evidence type="ECO:0000256" key="2">
    <source>
        <dbReference type="ARBA" id="ARBA00009677"/>
    </source>
</evidence>
<keyword evidence="10" id="KW-0282">Flagellum</keyword>
<evidence type="ECO:0000313" key="11">
    <source>
        <dbReference type="Proteomes" id="UP000242642"/>
    </source>
</evidence>
<organism evidence="10 11">
    <name type="scientific">Thorsellia anophelis DSM 18579</name>
    <dbReference type="NCBI Taxonomy" id="1123402"/>
    <lineage>
        <taxon>Bacteria</taxon>
        <taxon>Pseudomonadati</taxon>
        <taxon>Pseudomonadota</taxon>
        <taxon>Gammaproteobacteria</taxon>
        <taxon>Enterobacterales</taxon>
        <taxon>Thorselliaceae</taxon>
        <taxon>Thorsellia</taxon>
    </lineage>
</organism>
<dbReference type="InterPro" id="IPR019776">
    <property type="entry name" value="Flagellar_basal_body_rod_CS"/>
</dbReference>
<dbReference type="InterPro" id="IPR020013">
    <property type="entry name" value="Flagellar_FlgE/F/G"/>
</dbReference>
<feature type="domain" description="Flagellar hook protein FlgE/F/G-like D1" evidence="9">
    <location>
        <begin position="81"/>
        <end position="143"/>
    </location>
</feature>
<evidence type="ECO:0000259" key="7">
    <source>
        <dbReference type="Pfam" id="PF00460"/>
    </source>
</evidence>
<evidence type="ECO:0000259" key="8">
    <source>
        <dbReference type="Pfam" id="PF06429"/>
    </source>
</evidence>
<dbReference type="Pfam" id="PF22692">
    <property type="entry name" value="LlgE_F_G_D1"/>
    <property type="match status" value="1"/>
</dbReference>
<dbReference type="OrthoDB" id="9804559at2"/>
<dbReference type="Pfam" id="PF06429">
    <property type="entry name" value="Flg_bbr_C"/>
    <property type="match status" value="1"/>
</dbReference>
<gene>
    <name evidence="10" type="ORF">SAMN02583745_00566</name>
</gene>
<feature type="domain" description="Flagellar basal body rod protein N-terminal" evidence="7">
    <location>
        <begin position="5"/>
        <end position="35"/>
    </location>
</feature>
<dbReference type="PANTHER" id="PTHR30435">
    <property type="entry name" value="FLAGELLAR PROTEIN"/>
    <property type="match status" value="1"/>
</dbReference>
<dbReference type="InterPro" id="IPR053967">
    <property type="entry name" value="LlgE_F_G-like_D1"/>
</dbReference>
<comment type="similarity">
    <text evidence="2 6">Belongs to the flagella basal body rod proteins family.</text>
</comment>
<dbReference type="GO" id="GO:0071978">
    <property type="term" value="P:bacterial-type flagellum-dependent swarming motility"/>
    <property type="evidence" value="ECO:0007669"/>
    <property type="project" value="TreeGrafter"/>
</dbReference>
<keyword evidence="10" id="KW-0969">Cilium</keyword>
<comment type="subcellular location">
    <subcellularLocation>
        <location evidence="1 6">Bacterial flagellum basal body</location>
    </subcellularLocation>
</comment>
<keyword evidence="11" id="KW-1185">Reference proteome</keyword>
<evidence type="ECO:0000256" key="3">
    <source>
        <dbReference type="ARBA" id="ARBA00023143"/>
    </source>
</evidence>
<feature type="domain" description="Flagellar basal-body/hook protein C-terminal" evidence="8">
    <location>
        <begin position="200"/>
        <end position="244"/>
    </location>
</feature>
<accession>A0A1H9ZFJ2</accession>